<protein>
    <submittedName>
        <fullName evidence="1">Uncharacterized protein</fullName>
    </submittedName>
</protein>
<dbReference type="EMBL" id="KK365224">
    <property type="protein sequence ID" value="KCZ79857.1"/>
    <property type="molecule type" value="Genomic_DNA"/>
</dbReference>
<reference evidence="1 2" key="2">
    <citation type="submission" date="2014-03" db="EMBL/GenBank/DDBJ databases">
        <title>The Genome Sequence of Anncaliia algerae insect isolate PRA339.</title>
        <authorList>
            <consortium name="The Broad Institute Genome Sequencing Platform"/>
            <consortium name="The Broad Institute Genome Sequencing Center for Infectious Disease"/>
            <person name="Cuomo C."/>
            <person name="Becnel J."/>
            <person name="Sanscrainte N."/>
            <person name="Walker B."/>
            <person name="Young S.K."/>
            <person name="Zeng Q."/>
            <person name="Gargeya S."/>
            <person name="Fitzgerald M."/>
            <person name="Haas B."/>
            <person name="Abouelleil A."/>
            <person name="Alvarado L."/>
            <person name="Arachchi H.M."/>
            <person name="Berlin A.M."/>
            <person name="Chapman S.B."/>
            <person name="Dewar J."/>
            <person name="Goldberg J."/>
            <person name="Griggs A."/>
            <person name="Gujja S."/>
            <person name="Hansen M."/>
            <person name="Howarth C."/>
            <person name="Imamovic A."/>
            <person name="Larimer J."/>
            <person name="McCowan C."/>
            <person name="Murphy C."/>
            <person name="Neiman D."/>
            <person name="Pearson M."/>
            <person name="Priest M."/>
            <person name="Roberts A."/>
            <person name="Saif S."/>
            <person name="Shea T."/>
            <person name="Sisk P."/>
            <person name="Sykes S."/>
            <person name="Wortman J."/>
            <person name="Nusbaum C."/>
            <person name="Birren B."/>
        </authorList>
    </citation>
    <scope>NUCLEOTIDE SEQUENCE [LARGE SCALE GENOMIC DNA]</scope>
    <source>
        <strain evidence="1 2">PRA339</strain>
    </source>
</reference>
<organism evidence="1 2">
    <name type="scientific">Anncaliia algerae PRA339</name>
    <dbReference type="NCBI Taxonomy" id="1288291"/>
    <lineage>
        <taxon>Eukaryota</taxon>
        <taxon>Fungi</taxon>
        <taxon>Fungi incertae sedis</taxon>
        <taxon>Microsporidia</taxon>
        <taxon>Tubulinosematoidea</taxon>
        <taxon>Tubulinosematidae</taxon>
        <taxon>Anncaliia</taxon>
    </lineage>
</organism>
<sequence length="128" mass="15272">MKALYFIIYIIEIYTTHLTLEVSDQNEIARNPKRKIDDATLESPNKKSIDLLCYEKLISDESDEFEIFMDDNLNGLYRSNCESKNMTIINEHDDFKIKSIENEIIQFVNEYMRYNEIEFLKELSKDKP</sequence>
<evidence type="ECO:0000313" key="2">
    <source>
        <dbReference type="Proteomes" id="UP000030655"/>
    </source>
</evidence>
<dbReference type="AlphaFoldDB" id="A0A059EYB7"/>
<dbReference type="Proteomes" id="UP000030655">
    <property type="component" value="Unassembled WGS sequence"/>
</dbReference>
<name>A0A059EYB7_9MICR</name>
<reference evidence="2" key="1">
    <citation type="submission" date="2013-02" db="EMBL/GenBank/DDBJ databases">
        <authorList>
            <consortium name="The Broad Institute Genome Sequencing Platform"/>
            <person name="Cuomo C."/>
            <person name="Becnel J."/>
            <person name="Sanscrainte N."/>
            <person name="Walker B."/>
            <person name="Young S.K."/>
            <person name="Zeng Q."/>
            <person name="Gargeya S."/>
            <person name="Fitzgerald M."/>
            <person name="Haas B."/>
            <person name="Abouelleil A."/>
            <person name="Alvarado L."/>
            <person name="Arachchi H.M."/>
            <person name="Berlin A.M."/>
            <person name="Chapman S.B."/>
            <person name="Dewar J."/>
            <person name="Goldberg J."/>
            <person name="Griggs A."/>
            <person name="Gujja S."/>
            <person name="Hansen M."/>
            <person name="Howarth C."/>
            <person name="Imamovic A."/>
            <person name="Larimer J."/>
            <person name="McCowan C."/>
            <person name="Murphy C."/>
            <person name="Neiman D."/>
            <person name="Pearson M."/>
            <person name="Priest M."/>
            <person name="Roberts A."/>
            <person name="Saif S."/>
            <person name="Shea T."/>
            <person name="Sisk P."/>
            <person name="Sykes S."/>
            <person name="Wortman J."/>
            <person name="Nusbaum C."/>
            <person name="Birren B."/>
        </authorList>
    </citation>
    <scope>NUCLEOTIDE SEQUENCE [LARGE SCALE GENOMIC DNA]</scope>
    <source>
        <strain evidence="2">PRA339</strain>
    </source>
</reference>
<feature type="non-terminal residue" evidence="1">
    <location>
        <position position="128"/>
    </location>
</feature>
<gene>
    <name evidence="1" type="ORF">H312_02745</name>
</gene>
<dbReference type="HOGENOM" id="CLU_1964721_0_0_1"/>
<keyword evidence="2" id="KW-1185">Reference proteome</keyword>
<accession>A0A059EYB7</accession>
<evidence type="ECO:0000313" key="1">
    <source>
        <dbReference type="EMBL" id="KCZ79857.1"/>
    </source>
</evidence>
<proteinExistence type="predicted"/>
<dbReference type="VEuPathDB" id="MicrosporidiaDB:H312_02745"/>